<evidence type="ECO:0000313" key="2">
    <source>
        <dbReference type="Proteomes" id="UP001589862"/>
    </source>
</evidence>
<organism evidence="1 2">
    <name type="scientific">Micrococcoides hystricis</name>
    <dbReference type="NCBI Taxonomy" id="1572761"/>
    <lineage>
        <taxon>Bacteria</taxon>
        <taxon>Bacillati</taxon>
        <taxon>Actinomycetota</taxon>
        <taxon>Actinomycetes</taxon>
        <taxon>Micrococcales</taxon>
        <taxon>Micrococcaceae</taxon>
        <taxon>Micrococcoides</taxon>
    </lineage>
</organism>
<name>A0ABV6PDH5_9MICC</name>
<keyword evidence="2" id="KW-1185">Reference proteome</keyword>
<evidence type="ECO:0000313" key="1">
    <source>
        <dbReference type="EMBL" id="MFC0582696.1"/>
    </source>
</evidence>
<sequence length="421" mass="47867">MAGDENFWTATYKQDFAIVEQMVQLLGLDHEFLRQPSQGPVEADLAPLLSLNRVGSRHGYWVVQTLLKYFEPDEAVHIRGNFIESLRGAAAVNHAESDMNNLLGIINHLQRKAFAVSREIRQEDRERLAMEKLDEFGYFDLPASWERTSLFYAEARTPQWHAEMANEQDVVFDTYLPHNNRRIYELFWATPMADRRDGIVVKDLVNATSPLLNFFPVNDEETLYESWRKHMTEGVQRTKLIDDWLPPIGDRDLISSQPLRRVTLKGELPEKTFILHNGGFHIPAAALAKAGRMESQEFLVPAGANVAEFVLRLPYSNEAGAGRVRFDVHLNNAVVASFDPALTPMMSLIRIENLEAGDRLRYVLSSTVQREAVSWRRATLSQVSQLNFLAEGLDEPVAPKLRFQRSRVPAQLTVRPLSGTS</sequence>
<dbReference type="EMBL" id="JBHLUB010000031">
    <property type="protein sequence ID" value="MFC0582696.1"/>
    <property type="molecule type" value="Genomic_DNA"/>
</dbReference>
<comment type="caution">
    <text evidence="1">The sequence shown here is derived from an EMBL/GenBank/DDBJ whole genome shotgun (WGS) entry which is preliminary data.</text>
</comment>
<protein>
    <submittedName>
        <fullName evidence="1">Uncharacterized protein</fullName>
    </submittedName>
</protein>
<dbReference type="Proteomes" id="UP001589862">
    <property type="component" value="Unassembled WGS sequence"/>
</dbReference>
<accession>A0ABV6PDH5</accession>
<proteinExistence type="predicted"/>
<reference evidence="1 2" key="1">
    <citation type="submission" date="2024-09" db="EMBL/GenBank/DDBJ databases">
        <authorList>
            <person name="Sun Q."/>
            <person name="Mori K."/>
        </authorList>
    </citation>
    <scope>NUCLEOTIDE SEQUENCE [LARGE SCALE GENOMIC DNA]</scope>
    <source>
        <strain evidence="1 2">NCAIM B.02604</strain>
    </source>
</reference>
<gene>
    <name evidence="1" type="ORF">ACFFFR_09950</name>
</gene>